<dbReference type="Pfam" id="PF03022">
    <property type="entry name" value="MRJP"/>
    <property type="match status" value="1"/>
</dbReference>
<evidence type="ECO:0000313" key="6">
    <source>
        <dbReference type="Proteomes" id="UP000695000"/>
    </source>
</evidence>
<dbReference type="RefSeq" id="XP_017782339.1">
    <property type="nucleotide sequence ID" value="XM_017926850.1"/>
</dbReference>
<dbReference type="InterPro" id="IPR011042">
    <property type="entry name" value="6-blade_b-propeller_TolB-like"/>
</dbReference>
<keyword evidence="3" id="KW-0964">Secreted</keyword>
<dbReference type="GeneID" id="108566790"/>
<accession>A0ABM1N689</accession>
<keyword evidence="6" id="KW-1185">Reference proteome</keyword>
<reference evidence="7" key="1">
    <citation type="submission" date="2025-08" db="UniProtKB">
        <authorList>
            <consortium name="RefSeq"/>
        </authorList>
    </citation>
    <scope>IDENTIFICATION</scope>
    <source>
        <tissue evidence="7">Whole Larva</tissue>
    </source>
</reference>
<dbReference type="InterPro" id="IPR017996">
    <property type="entry name" value="MRJP/yellow-related"/>
</dbReference>
<protein>
    <submittedName>
        <fullName evidence="7">L-dopachrome tautomerase yellow-f2-like</fullName>
    </submittedName>
</protein>
<comment type="similarity">
    <text evidence="2">Belongs to the major royal jelly protein family.</text>
</comment>
<dbReference type="Proteomes" id="UP000695000">
    <property type="component" value="Unplaced"/>
</dbReference>
<dbReference type="PANTHER" id="PTHR10009">
    <property type="entry name" value="PROTEIN YELLOW-RELATED"/>
    <property type="match status" value="1"/>
</dbReference>
<sequence>MLESRGRSATITLLLFGAVLFVIVEHDHLVQAGQLTEEFTWTRLDYAWALKGRFGGYRPNYIYGGSDFAFPGAASSGSSKPISTPTDDNKQPDGNVDFIYENNIPMGANRWRDKLFITVPRRRAGVPSTLNYVSISNKERHNVPLIPYPNWEVNQLSSDPSNRIVSVYRIAVDVCDRMWMVDTGIVELPGNRTDIQQQSVVIIDLKTDKIIKRHPLPASVLKPASILALVTVDVTKDTCDDAYAYLPDLAGYGLIVYSLKADRSWRVTHNYFFLESLAGEFNVGGQHFQWNDGVFSVALSEIKSDGFRDMYFHSMAGTHLYVVSTRILRDEALATRSYHGNDFTNLGDRGPLSQTSATDLHKPSGVLFLSLVNQNALGCWNTNIPFGKENFHVIQRDDKKMIYPCDLKVYGDDLILLTNNMPIFLYSKLNYDETNFRVWFSSVANAISGTQCESRRTNRGNRYYG</sequence>
<evidence type="ECO:0000256" key="1">
    <source>
        <dbReference type="ARBA" id="ARBA00004613"/>
    </source>
</evidence>
<dbReference type="PRINTS" id="PR01366">
    <property type="entry name" value="ROYALJELLY"/>
</dbReference>
<name>A0ABM1N689_NICVS</name>
<organism evidence="6 7">
    <name type="scientific">Nicrophorus vespilloides</name>
    <name type="common">Boreal carrion beetle</name>
    <dbReference type="NCBI Taxonomy" id="110193"/>
    <lineage>
        <taxon>Eukaryota</taxon>
        <taxon>Metazoa</taxon>
        <taxon>Ecdysozoa</taxon>
        <taxon>Arthropoda</taxon>
        <taxon>Hexapoda</taxon>
        <taxon>Insecta</taxon>
        <taxon>Pterygota</taxon>
        <taxon>Neoptera</taxon>
        <taxon>Endopterygota</taxon>
        <taxon>Coleoptera</taxon>
        <taxon>Polyphaga</taxon>
        <taxon>Staphyliniformia</taxon>
        <taxon>Silphidae</taxon>
        <taxon>Nicrophorinae</taxon>
        <taxon>Nicrophorus</taxon>
    </lineage>
</organism>
<proteinExistence type="inferred from homology"/>
<evidence type="ECO:0000256" key="5">
    <source>
        <dbReference type="SAM" id="SignalP"/>
    </source>
</evidence>
<keyword evidence="4 5" id="KW-0732">Signal</keyword>
<gene>
    <name evidence="7" type="primary">LOC108566790</name>
</gene>
<feature type="signal peptide" evidence="5">
    <location>
        <begin position="1"/>
        <end position="32"/>
    </location>
</feature>
<feature type="chain" id="PRO_5047472802" evidence="5">
    <location>
        <begin position="33"/>
        <end position="465"/>
    </location>
</feature>
<evidence type="ECO:0000256" key="3">
    <source>
        <dbReference type="ARBA" id="ARBA00022525"/>
    </source>
</evidence>
<comment type="subcellular location">
    <subcellularLocation>
        <location evidence="1">Secreted</location>
    </subcellularLocation>
</comment>
<evidence type="ECO:0000313" key="7">
    <source>
        <dbReference type="RefSeq" id="XP_017782339.1"/>
    </source>
</evidence>
<dbReference type="PANTHER" id="PTHR10009:SF11">
    <property type="entry name" value="RH54244P"/>
    <property type="match status" value="1"/>
</dbReference>
<dbReference type="Gene3D" id="2.120.10.30">
    <property type="entry name" value="TolB, C-terminal domain"/>
    <property type="match status" value="1"/>
</dbReference>
<evidence type="ECO:0000256" key="4">
    <source>
        <dbReference type="ARBA" id="ARBA00022729"/>
    </source>
</evidence>
<evidence type="ECO:0000256" key="2">
    <source>
        <dbReference type="ARBA" id="ARBA00009127"/>
    </source>
</evidence>